<dbReference type="InterPro" id="IPR016181">
    <property type="entry name" value="Acyl_CoA_acyltransferase"/>
</dbReference>
<evidence type="ECO:0000259" key="3">
    <source>
        <dbReference type="PROSITE" id="PS51186"/>
    </source>
</evidence>
<sequence>MRIINLSPNHQHHIHQAATLLVAEFRENWPNAWPTYQRGLAEVMESFGDGRVNLVAVDDHDNILGWIGGISQYQGHVWELHPLVVRRDYQGLGIGRKLVAHLEDYVRLQGGLTLWLGTDDENHLTSLSGVELYPHCWEHIANIKNHGRHPYEFYHKCGFVIMGVVPDANGIGKPDILMAKSLRLDNHSESK</sequence>
<evidence type="ECO:0000313" key="4">
    <source>
        <dbReference type="EMBL" id="CDM93992.1"/>
    </source>
</evidence>
<reference evidence="4 5" key="1">
    <citation type="submission" date="2014-02" db="EMBL/GenBank/DDBJ databases">
        <authorList>
            <person name="Genoscope - CEA"/>
        </authorList>
    </citation>
    <scope>NUCLEOTIDE SEQUENCE [LARGE SCALE GENOMIC DNA]</scope>
    <source>
        <strain evidence="4 5">PCC 8005</strain>
    </source>
</reference>
<dbReference type="PROSITE" id="PS51186">
    <property type="entry name" value="GNAT"/>
    <property type="match status" value="1"/>
</dbReference>
<dbReference type="Gene3D" id="3.40.630.30">
    <property type="match status" value="1"/>
</dbReference>
<gene>
    <name evidence="4" type="ORF">ARTHRO_11666</name>
</gene>
<dbReference type="SUPFAM" id="SSF55729">
    <property type="entry name" value="Acyl-CoA N-acyltransferases (Nat)"/>
    <property type="match status" value="1"/>
</dbReference>
<evidence type="ECO:0000313" key="5">
    <source>
        <dbReference type="Proteomes" id="UP000032946"/>
    </source>
</evidence>
<dbReference type="InterPro" id="IPR050832">
    <property type="entry name" value="Bact_Acetyltransf"/>
</dbReference>
<dbReference type="AlphaFoldDB" id="A0A9P1KDB2"/>
<dbReference type="GO" id="GO:0047663">
    <property type="term" value="F:aminoglycoside 6'-N-acetyltransferase activity"/>
    <property type="evidence" value="ECO:0007669"/>
    <property type="project" value="UniProtKB-EC"/>
</dbReference>
<evidence type="ECO:0000256" key="1">
    <source>
        <dbReference type="ARBA" id="ARBA00022679"/>
    </source>
</evidence>
<dbReference type="EC" id="2.3.1.82" evidence="4"/>
<dbReference type="CDD" id="cd04301">
    <property type="entry name" value="NAT_SF"/>
    <property type="match status" value="1"/>
</dbReference>
<accession>A0A9P1KDB2</accession>
<evidence type="ECO:0000256" key="2">
    <source>
        <dbReference type="ARBA" id="ARBA00023315"/>
    </source>
</evidence>
<organism evidence="4 5">
    <name type="scientific">Limnospira indica PCC 8005</name>
    <dbReference type="NCBI Taxonomy" id="376219"/>
    <lineage>
        <taxon>Bacteria</taxon>
        <taxon>Bacillati</taxon>
        <taxon>Cyanobacteriota</taxon>
        <taxon>Cyanophyceae</taxon>
        <taxon>Oscillatoriophycideae</taxon>
        <taxon>Oscillatoriales</taxon>
        <taxon>Sirenicapillariaceae</taxon>
        <taxon>Limnospira</taxon>
    </lineage>
</organism>
<keyword evidence="1 4" id="KW-0808">Transferase</keyword>
<dbReference type="PANTHER" id="PTHR43877">
    <property type="entry name" value="AMINOALKYLPHOSPHONATE N-ACETYLTRANSFERASE-RELATED-RELATED"/>
    <property type="match status" value="1"/>
</dbReference>
<keyword evidence="5" id="KW-1185">Reference proteome</keyword>
<dbReference type="PANTHER" id="PTHR43877:SF2">
    <property type="entry name" value="AMINOALKYLPHOSPHONATE N-ACETYLTRANSFERASE-RELATED"/>
    <property type="match status" value="1"/>
</dbReference>
<keyword evidence="2 4" id="KW-0012">Acyltransferase</keyword>
<dbReference type="RefSeq" id="WP_008049338.1">
    <property type="nucleotide sequence ID" value="NZ_FO818640.1"/>
</dbReference>
<dbReference type="EMBL" id="FO818640">
    <property type="protein sequence ID" value="CDM93992.1"/>
    <property type="molecule type" value="Genomic_DNA"/>
</dbReference>
<protein>
    <submittedName>
        <fullName evidence="4">Aminoglycoside N(6')-acetyltransferase</fullName>
        <ecNumber evidence="4">2.3.1.82</ecNumber>
    </submittedName>
</protein>
<proteinExistence type="predicted"/>
<feature type="domain" description="N-acetyltransferase" evidence="3">
    <location>
        <begin position="4"/>
        <end position="183"/>
    </location>
</feature>
<dbReference type="InterPro" id="IPR000182">
    <property type="entry name" value="GNAT_dom"/>
</dbReference>
<dbReference type="Proteomes" id="UP000032946">
    <property type="component" value="Chromosome"/>
</dbReference>
<name>A0A9P1KDB2_9CYAN</name>
<dbReference type="Pfam" id="PF00583">
    <property type="entry name" value="Acetyltransf_1"/>
    <property type="match status" value="1"/>
</dbReference>